<dbReference type="EnsemblPlants" id="Pp3c10_21900V3.13">
    <property type="protein sequence ID" value="Pp3c10_21900V3.13"/>
    <property type="gene ID" value="Pp3c10_21900"/>
</dbReference>
<evidence type="ECO:0000259" key="1">
    <source>
        <dbReference type="PROSITE" id="PS50897"/>
    </source>
</evidence>
<gene>
    <name evidence="2" type="primary">LOC112287444</name>
</gene>
<organism evidence="2 3">
    <name type="scientific">Physcomitrium patens</name>
    <name type="common">Spreading-leaved earth moss</name>
    <name type="synonym">Physcomitrella patens</name>
    <dbReference type="NCBI Taxonomy" id="3218"/>
    <lineage>
        <taxon>Eukaryota</taxon>
        <taxon>Viridiplantae</taxon>
        <taxon>Streptophyta</taxon>
        <taxon>Embryophyta</taxon>
        <taxon>Bryophyta</taxon>
        <taxon>Bryophytina</taxon>
        <taxon>Bryopsida</taxon>
        <taxon>Funariidae</taxon>
        <taxon>Funariales</taxon>
        <taxon>Funariaceae</taxon>
        <taxon>Physcomitrium</taxon>
    </lineage>
</organism>
<dbReference type="Gramene" id="Pp3c10_21900V3.12">
    <property type="protein sequence ID" value="Pp3c10_21900V3.12"/>
    <property type="gene ID" value="Pp3c10_21900"/>
</dbReference>
<dbReference type="EnsemblPlants" id="Pp3c10_21900V3.11">
    <property type="protein sequence ID" value="Pp3c10_21900V3.11"/>
    <property type="gene ID" value="Pp3c10_21900"/>
</dbReference>
<name>A0A7I4A0G9_PHYPA</name>
<protein>
    <recommendedName>
        <fullName evidence="1">CTLH domain-containing protein</fullName>
    </recommendedName>
</protein>
<dbReference type="InterPro" id="IPR024964">
    <property type="entry name" value="CTLH/CRA"/>
</dbReference>
<dbReference type="EMBL" id="ABEU02000010">
    <property type="status" value="NOT_ANNOTATED_CDS"/>
    <property type="molecule type" value="Genomic_DNA"/>
</dbReference>
<feature type="domain" description="CTLH" evidence="1">
    <location>
        <begin position="65"/>
        <end position="122"/>
    </location>
</feature>
<dbReference type="Pfam" id="PF10607">
    <property type="entry name" value="CTLH"/>
    <property type="match status" value="1"/>
</dbReference>
<dbReference type="EnsemblPlants" id="Pp3c10_21900V3.9">
    <property type="protein sequence ID" value="Pp3c10_21900V3.9"/>
    <property type="gene ID" value="Pp3c10_21900"/>
</dbReference>
<dbReference type="Gramene" id="Pp3c10_21900V3.11">
    <property type="protein sequence ID" value="Pp3c10_21900V3.11"/>
    <property type="gene ID" value="Pp3c10_21900"/>
</dbReference>
<dbReference type="SMART" id="SM00668">
    <property type="entry name" value="CTLH"/>
    <property type="match status" value="1"/>
</dbReference>
<reference evidence="2 3" key="1">
    <citation type="journal article" date="2008" name="Science">
        <title>The Physcomitrella genome reveals evolutionary insights into the conquest of land by plants.</title>
        <authorList>
            <person name="Rensing S."/>
            <person name="Lang D."/>
            <person name="Zimmer A."/>
            <person name="Terry A."/>
            <person name="Salamov A."/>
            <person name="Shapiro H."/>
            <person name="Nishiyama T."/>
            <person name="Perroud P.-F."/>
            <person name="Lindquist E."/>
            <person name="Kamisugi Y."/>
            <person name="Tanahashi T."/>
            <person name="Sakakibara K."/>
            <person name="Fujita T."/>
            <person name="Oishi K."/>
            <person name="Shin-I T."/>
            <person name="Kuroki Y."/>
            <person name="Toyoda A."/>
            <person name="Suzuki Y."/>
            <person name="Hashimoto A."/>
            <person name="Yamaguchi K."/>
            <person name="Sugano A."/>
            <person name="Kohara Y."/>
            <person name="Fujiyama A."/>
            <person name="Anterola A."/>
            <person name="Aoki S."/>
            <person name="Ashton N."/>
            <person name="Barbazuk W.B."/>
            <person name="Barker E."/>
            <person name="Bennetzen J."/>
            <person name="Bezanilla M."/>
            <person name="Blankenship R."/>
            <person name="Cho S.H."/>
            <person name="Dutcher S."/>
            <person name="Estelle M."/>
            <person name="Fawcett J.A."/>
            <person name="Gundlach H."/>
            <person name="Hanada K."/>
            <person name="Heyl A."/>
            <person name="Hicks K.A."/>
            <person name="Hugh J."/>
            <person name="Lohr M."/>
            <person name="Mayer K."/>
            <person name="Melkozernov A."/>
            <person name="Murata T."/>
            <person name="Nelson D."/>
            <person name="Pils B."/>
            <person name="Prigge M."/>
            <person name="Reiss B."/>
            <person name="Renner T."/>
            <person name="Rombauts S."/>
            <person name="Rushton P."/>
            <person name="Sanderfoot A."/>
            <person name="Schween G."/>
            <person name="Shiu S.-H."/>
            <person name="Stueber K."/>
            <person name="Theodoulou F.L."/>
            <person name="Tu H."/>
            <person name="Van de Peer Y."/>
            <person name="Verrier P.J."/>
            <person name="Waters E."/>
            <person name="Wood A."/>
            <person name="Yang L."/>
            <person name="Cove D."/>
            <person name="Cuming A."/>
            <person name="Hasebe M."/>
            <person name="Lucas S."/>
            <person name="Mishler D.B."/>
            <person name="Reski R."/>
            <person name="Grigoriev I."/>
            <person name="Quatrano R.S."/>
            <person name="Boore J.L."/>
        </authorList>
    </citation>
    <scope>NUCLEOTIDE SEQUENCE [LARGE SCALE GENOMIC DNA]</scope>
    <source>
        <strain evidence="2 3">cv. Gransden 2004</strain>
    </source>
</reference>
<dbReference type="EnsemblPlants" id="Pp3c10_21900V3.10">
    <property type="protein sequence ID" value="Pp3c10_21900V3.10"/>
    <property type="gene ID" value="Pp3c10_21900"/>
</dbReference>
<dbReference type="PROSITE" id="PS50897">
    <property type="entry name" value="CTLH"/>
    <property type="match status" value="1"/>
</dbReference>
<evidence type="ECO:0000313" key="2">
    <source>
        <dbReference type="EnsemblPlants" id="Pp3c10_21900V3.13"/>
    </source>
</evidence>
<reference evidence="2" key="3">
    <citation type="submission" date="2020-12" db="UniProtKB">
        <authorList>
            <consortium name="EnsemblPlants"/>
        </authorList>
    </citation>
    <scope>IDENTIFICATION</scope>
</reference>
<dbReference type="InterPro" id="IPR006594">
    <property type="entry name" value="LisH"/>
</dbReference>
<dbReference type="Gramene" id="Pp3c10_21900V3.9">
    <property type="protein sequence ID" value="Pp3c10_21900V3.9"/>
    <property type="gene ID" value="Pp3c10_21900"/>
</dbReference>
<proteinExistence type="predicted"/>
<evidence type="ECO:0000313" key="3">
    <source>
        <dbReference type="Proteomes" id="UP000006727"/>
    </source>
</evidence>
<dbReference type="PANTHER" id="PTHR12864">
    <property type="entry name" value="RAN BINDING PROTEIN 9-RELATED"/>
    <property type="match status" value="1"/>
</dbReference>
<reference evidence="2 3" key="2">
    <citation type="journal article" date="2018" name="Plant J.">
        <title>The Physcomitrella patens chromosome-scale assembly reveals moss genome structure and evolution.</title>
        <authorList>
            <person name="Lang D."/>
            <person name="Ullrich K.K."/>
            <person name="Murat F."/>
            <person name="Fuchs J."/>
            <person name="Jenkins J."/>
            <person name="Haas F.B."/>
            <person name="Piednoel M."/>
            <person name="Gundlach H."/>
            <person name="Van Bel M."/>
            <person name="Meyberg R."/>
            <person name="Vives C."/>
            <person name="Morata J."/>
            <person name="Symeonidi A."/>
            <person name="Hiss M."/>
            <person name="Muchero W."/>
            <person name="Kamisugi Y."/>
            <person name="Saleh O."/>
            <person name="Blanc G."/>
            <person name="Decker E.L."/>
            <person name="van Gessel N."/>
            <person name="Grimwood J."/>
            <person name="Hayes R.D."/>
            <person name="Graham S.W."/>
            <person name="Gunter L.E."/>
            <person name="McDaniel S.F."/>
            <person name="Hoernstein S.N.W."/>
            <person name="Larsson A."/>
            <person name="Li F.W."/>
            <person name="Perroud P.F."/>
            <person name="Phillips J."/>
            <person name="Ranjan P."/>
            <person name="Rokshar D.S."/>
            <person name="Rothfels C.J."/>
            <person name="Schneider L."/>
            <person name="Shu S."/>
            <person name="Stevenson D.W."/>
            <person name="Thummler F."/>
            <person name="Tillich M."/>
            <person name="Villarreal Aguilar J.C."/>
            <person name="Widiez T."/>
            <person name="Wong G.K."/>
            <person name="Wymore A."/>
            <person name="Zhang Y."/>
            <person name="Zimmer A.D."/>
            <person name="Quatrano R.S."/>
            <person name="Mayer K.F.X."/>
            <person name="Goodstein D."/>
            <person name="Casacuberta J.M."/>
            <person name="Vandepoele K."/>
            <person name="Reski R."/>
            <person name="Cuming A.C."/>
            <person name="Tuskan G.A."/>
            <person name="Maumus F."/>
            <person name="Salse J."/>
            <person name="Schmutz J."/>
            <person name="Rensing S.A."/>
        </authorList>
    </citation>
    <scope>NUCLEOTIDE SEQUENCE [LARGE SCALE GENOMIC DNA]</scope>
    <source>
        <strain evidence="2 3">cv. Gransden 2004</strain>
    </source>
</reference>
<dbReference type="InterPro" id="IPR006595">
    <property type="entry name" value="CTLH_C"/>
</dbReference>
<dbReference type="SMART" id="SM00667">
    <property type="entry name" value="LisH"/>
    <property type="match status" value="1"/>
</dbReference>
<sequence length="167" mass="18948">MRRGESSSKKVVTKEEWEKNLREVKIWKEDMNRLVMNFLVTEGYVDAVKKFLHESGTQPDVDIGTIFDRLDLRNAVECGHVEDAIEKVNHLNPEILDTNPQLYFHLQQLGLIELIRAGKVEEALEFAQEKLAPSGKDNVCQFFVFVTNYGDTCAFGGAGTHYGSHGF</sequence>
<accession>A0A7I4A0G9</accession>
<dbReference type="EnsemblPlants" id="Pp3c10_21900V3.12">
    <property type="protein sequence ID" value="Pp3c10_21900V3.12"/>
    <property type="gene ID" value="Pp3c10_21900"/>
</dbReference>
<dbReference type="PROSITE" id="PS50896">
    <property type="entry name" value="LISH"/>
    <property type="match status" value="1"/>
</dbReference>
<dbReference type="AlphaFoldDB" id="A0A7I4A0G9"/>
<dbReference type="Gramene" id="Pp3c10_21900V3.13">
    <property type="protein sequence ID" value="Pp3c10_21900V3.13"/>
    <property type="gene ID" value="Pp3c10_21900"/>
</dbReference>
<dbReference type="Proteomes" id="UP000006727">
    <property type="component" value="Chromosome 10"/>
</dbReference>
<keyword evidence="3" id="KW-1185">Reference proteome</keyword>
<dbReference type="Gramene" id="Pp3c10_21900V3.10">
    <property type="protein sequence ID" value="Pp3c10_21900V3.10"/>
    <property type="gene ID" value="Pp3c10_21900"/>
</dbReference>
<dbReference type="InterPro" id="IPR050618">
    <property type="entry name" value="Ubq-SigPath_Reg"/>
</dbReference>
<dbReference type="Pfam" id="PF08513">
    <property type="entry name" value="LisH"/>
    <property type="match status" value="1"/>
</dbReference>